<dbReference type="AlphaFoldDB" id="A0A2J6Q7R5"/>
<evidence type="ECO:0000313" key="2">
    <source>
        <dbReference type="Proteomes" id="UP000235672"/>
    </source>
</evidence>
<protein>
    <recommendedName>
        <fullName evidence="3">F-box domain-containing protein</fullName>
    </recommendedName>
</protein>
<evidence type="ECO:0008006" key="3">
    <source>
        <dbReference type="Google" id="ProtNLM"/>
    </source>
</evidence>
<gene>
    <name evidence="1" type="ORF">NA56DRAFT_688396</name>
</gene>
<reference evidence="1 2" key="1">
    <citation type="submission" date="2016-05" db="EMBL/GenBank/DDBJ databases">
        <title>A degradative enzymes factory behind the ericoid mycorrhizal symbiosis.</title>
        <authorList>
            <consortium name="DOE Joint Genome Institute"/>
            <person name="Martino E."/>
            <person name="Morin E."/>
            <person name="Grelet G."/>
            <person name="Kuo A."/>
            <person name="Kohler A."/>
            <person name="Daghino S."/>
            <person name="Barry K."/>
            <person name="Choi C."/>
            <person name="Cichocki N."/>
            <person name="Clum A."/>
            <person name="Copeland A."/>
            <person name="Hainaut M."/>
            <person name="Haridas S."/>
            <person name="Labutti K."/>
            <person name="Lindquist E."/>
            <person name="Lipzen A."/>
            <person name="Khouja H.-R."/>
            <person name="Murat C."/>
            <person name="Ohm R."/>
            <person name="Olson A."/>
            <person name="Spatafora J."/>
            <person name="Veneault-Fourrey C."/>
            <person name="Henrissat B."/>
            <person name="Grigoriev I."/>
            <person name="Martin F."/>
            <person name="Perotto S."/>
        </authorList>
    </citation>
    <scope>NUCLEOTIDE SEQUENCE [LARGE SCALE GENOMIC DNA]</scope>
    <source>
        <strain evidence="1 2">UAMH 7357</strain>
    </source>
</reference>
<keyword evidence="2" id="KW-1185">Reference proteome</keyword>
<evidence type="ECO:0000313" key="1">
    <source>
        <dbReference type="EMBL" id="PMD22303.1"/>
    </source>
</evidence>
<organism evidence="1 2">
    <name type="scientific">Hyaloscypha hepaticicola</name>
    <dbReference type="NCBI Taxonomy" id="2082293"/>
    <lineage>
        <taxon>Eukaryota</taxon>
        <taxon>Fungi</taxon>
        <taxon>Dikarya</taxon>
        <taxon>Ascomycota</taxon>
        <taxon>Pezizomycotina</taxon>
        <taxon>Leotiomycetes</taxon>
        <taxon>Helotiales</taxon>
        <taxon>Hyaloscyphaceae</taxon>
        <taxon>Hyaloscypha</taxon>
    </lineage>
</organism>
<proteinExistence type="predicted"/>
<feature type="non-terminal residue" evidence="1">
    <location>
        <position position="515"/>
    </location>
</feature>
<name>A0A2J6Q7R5_9HELO</name>
<sequence>MAQLISLPSEILREICLNLILVTLFDVLFEYSIALADLDTAWHTYWSVLSAYSNSKVLSSSFVANISTLHNCARDRIDDIYWDISIHCCPLKFLLPLNLTCKRLHEVAEPLLWRLVQTDRNHAGLGVDLVRILHTVSMRPELGRQVKALAISQFDAESLITTRFEPGEELSMGRILQWEDTYQVAALLDLLPNLRNLKLSLQSIPEHFSVFQPSAFYDSGFPLGLQNLTEFSLHWEDPGCATVDAKILLPLFLLPSLRTLYLGNPITFAYEDEEYGGDEASTDFTRYYGMSKITDLVIDFGTVNEGAINEFLKLPAALERFSDSYERFDHRFEDPDIGMGQYFSALIPQKKSLRTLQIRQYRNPRAKQHKSAPDPAILGYFARLTEFACPVRLLLFPNGHLGDENYKLGDVLPPNIHELTLFAWGDLTFEELTDELKNFFSFGKKRYENLKKMTVEFWLDEQDFEFHDRNGADGEVTEEWKKEALGIINVTVESLKVHGADKGVILEVKLELGKS</sequence>
<dbReference type="Proteomes" id="UP000235672">
    <property type="component" value="Unassembled WGS sequence"/>
</dbReference>
<dbReference type="OrthoDB" id="3561270at2759"/>
<accession>A0A2J6Q7R5</accession>
<dbReference type="EMBL" id="KZ613478">
    <property type="protein sequence ID" value="PMD22303.1"/>
    <property type="molecule type" value="Genomic_DNA"/>
</dbReference>